<evidence type="ECO:0000259" key="1">
    <source>
        <dbReference type="PROSITE" id="PS50878"/>
    </source>
</evidence>
<feature type="domain" description="Reverse transcriptase" evidence="1">
    <location>
        <begin position="1"/>
        <end position="76"/>
    </location>
</feature>
<comment type="caution">
    <text evidence="2">The sequence shown here is derived from an EMBL/GenBank/DDBJ whole genome shotgun (WGS) entry which is preliminary data.</text>
</comment>
<dbReference type="InterPro" id="IPR026960">
    <property type="entry name" value="RVT-Znf"/>
</dbReference>
<evidence type="ECO:0000313" key="2">
    <source>
        <dbReference type="EMBL" id="GJS84287.1"/>
    </source>
</evidence>
<sequence length="181" mass="21036">MCFADDLFILARVDVESLRVIMESLEEFKLTSGLVPSIPKSTAYFCNVLHHTKVTIFSIMPFSKGELPVKYLGVPLISLVLLNRDCKILVEKADFRQWRDRNGTLSSFFVAKAWNAIRPHGNQVEWSRIVWFSRNIPRHAFHFWLVMRNGLKTHDKMRQWDVGMDLVPPVLHDWVFAAHGK</sequence>
<reference evidence="2" key="2">
    <citation type="submission" date="2022-01" db="EMBL/GenBank/DDBJ databases">
        <authorList>
            <person name="Yamashiro T."/>
            <person name="Shiraishi A."/>
            <person name="Satake H."/>
            <person name="Nakayama K."/>
        </authorList>
    </citation>
    <scope>NUCLEOTIDE SEQUENCE</scope>
</reference>
<gene>
    <name evidence="2" type="ORF">Tco_0750828</name>
</gene>
<protein>
    <submittedName>
        <fullName evidence="2">Reverse transcriptase domain, reverse transcriptase zinc-binding domain protein</fullName>
    </submittedName>
</protein>
<dbReference type="PROSITE" id="PS50878">
    <property type="entry name" value="RT_POL"/>
    <property type="match status" value="1"/>
</dbReference>
<organism evidence="2 3">
    <name type="scientific">Tanacetum coccineum</name>
    <dbReference type="NCBI Taxonomy" id="301880"/>
    <lineage>
        <taxon>Eukaryota</taxon>
        <taxon>Viridiplantae</taxon>
        <taxon>Streptophyta</taxon>
        <taxon>Embryophyta</taxon>
        <taxon>Tracheophyta</taxon>
        <taxon>Spermatophyta</taxon>
        <taxon>Magnoliopsida</taxon>
        <taxon>eudicotyledons</taxon>
        <taxon>Gunneridae</taxon>
        <taxon>Pentapetalae</taxon>
        <taxon>asterids</taxon>
        <taxon>campanulids</taxon>
        <taxon>Asterales</taxon>
        <taxon>Asteraceae</taxon>
        <taxon>Asteroideae</taxon>
        <taxon>Anthemideae</taxon>
        <taxon>Anthemidinae</taxon>
        <taxon>Tanacetum</taxon>
    </lineage>
</organism>
<proteinExistence type="predicted"/>
<evidence type="ECO:0000313" key="3">
    <source>
        <dbReference type="Proteomes" id="UP001151760"/>
    </source>
</evidence>
<dbReference type="Proteomes" id="UP001151760">
    <property type="component" value="Unassembled WGS sequence"/>
</dbReference>
<keyword evidence="2" id="KW-0548">Nucleotidyltransferase</keyword>
<keyword evidence="2" id="KW-0695">RNA-directed DNA polymerase</keyword>
<keyword evidence="2" id="KW-0808">Transferase</keyword>
<keyword evidence="3" id="KW-1185">Reference proteome</keyword>
<dbReference type="Pfam" id="PF13966">
    <property type="entry name" value="zf-RVT"/>
    <property type="match status" value="1"/>
</dbReference>
<dbReference type="EMBL" id="BQNB010010963">
    <property type="protein sequence ID" value="GJS84287.1"/>
    <property type="molecule type" value="Genomic_DNA"/>
</dbReference>
<reference evidence="2" key="1">
    <citation type="journal article" date="2022" name="Int. J. Mol. Sci.">
        <title>Draft Genome of Tanacetum Coccineum: Genomic Comparison of Closely Related Tanacetum-Family Plants.</title>
        <authorList>
            <person name="Yamashiro T."/>
            <person name="Shiraishi A."/>
            <person name="Nakayama K."/>
            <person name="Satake H."/>
        </authorList>
    </citation>
    <scope>NUCLEOTIDE SEQUENCE</scope>
</reference>
<dbReference type="GO" id="GO:0003964">
    <property type="term" value="F:RNA-directed DNA polymerase activity"/>
    <property type="evidence" value="ECO:0007669"/>
    <property type="project" value="UniProtKB-KW"/>
</dbReference>
<dbReference type="InterPro" id="IPR000477">
    <property type="entry name" value="RT_dom"/>
</dbReference>
<name>A0ABQ4Z356_9ASTR</name>
<accession>A0ABQ4Z356</accession>
<dbReference type="PANTHER" id="PTHR33116:SF84">
    <property type="entry name" value="RNA-DIRECTED DNA POLYMERASE"/>
    <property type="match status" value="1"/>
</dbReference>
<dbReference type="PANTHER" id="PTHR33116">
    <property type="entry name" value="REVERSE TRANSCRIPTASE ZINC-BINDING DOMAIN-CONTAINING PROTEIN-RELATED-RELATED"/>
    <property type="match status" value="1"/>
</dbReference>